<dbReference type="InterPro" id="IPR043754">
    <property type="entry name" value="DUF5700"/>
</dbReference>
<reference evidence="2" key="1">
    <citation type="submission" date="2017-09" db="EMBL/GenBank/DDBJ databases">
        <title>Depth-based differentiation of microbial function through sediment-hosted aquifers and enrichment of novel symbionts in the deep terrestrial subsurface.</title>
        <authorList>
            <person name="Probst A.J."/>
            <person name="Ladd B."/>
            <person name="Jarett J.K."/>
            <person name="Geller-Mcgrath D.E."/>
            <person name="Sieber C.M.K."/>
            <person name="Emerson J.B."/>
            <person name="Anantharaman K."/>
            <person name="Thomas B.C."/>
            <person name="Malmstrom R."/>
            <person name="Stieglmeier M."/>
            <person name="Klingl A."/>
            <person name="Woyke T."/>
            <person name="Ryan C.M."/>
            <person name="Banfield J.F."/>
        </authorList>
    </citation>
    <scope>NUCLEOTIDE SEQUENCE [LARGE SCALE GENOMIC DNA]</scope>
</reference>
<comment type="caution">
    <text evidence="1">The sequence shown here is derived from an EMBL/GenBank/DDBJ whole genome shotgun (WGS) entry which is preliminary data.</text>
</comment>
<gene>
    <name evidence="1" type="ORF">COU11_02085</name>
</gene>
<evidence type="ECO:0000313" key="2">
    <source>
        <dbReference type="Proteomes" id="UP000229526"/>
    </source>
</evidence>
<dbReference type="EMBL" id="PFBD01000020">
    <property type="protein sequence ID" value="PIR86998.1"/>
    <property type="molecule type" value="Genomic_DNA"/>
</dbReference>
<sequence length="303" mass="35012">MRQEQILGKEVVTGSVDLTEVSFSFSSDTELAQYGEAIRTELGNKEKWLAERAEEFVANRVQIEEAVVAGVLPEATLEAVWRWRSAQEETARERLLKIRDLLADNVEVLRAAAEARLARFLPDWSPRELRVVFTTDESADYRFDEGVVYVSLPHQLKISDVLQDVEQGLAHELFHAWMQEGRVDEDIETVEQLKDSIRFRILDEGIAVLVSGQSLERHHEAQGRNYDEYRKEAFEVFAGLRQADDFAELEESEENGFRDMGYFYVIGNEFAKKILARVGKDKFRELIPVFKKEPKRFFEEAMV</sequence>
<proteinExistence type="predicted"/>
<name>A0A2H0UKR2_9BACT</name>
<evidence type="ECO:0008006" key="3">
    <source>
        <dbReference type="Google" id="ProtNLM"/>
    </source>
</evidence>
<dbReference type="AlphaFoldDB" id="A0A2H0UKR2"/>
<dbReference type="Proteomes" id="UP000229526">
    <property type="component" value="Unassembled WGS sequence"/>
</dbReference>
<dbReference type="Pfam" id="PF18958">
    <property type="entry name" value="DUF5700"/>
    <property type="match status" value="1"/>
</dbReference>
<protein>
    <recommendedName>
        <fullName evidence="3">DUF2268 domain-containing protein</fullName>
    </recommendedName>
</protein>
<evidence type="ECO:0000313" key="1">
    <source>
        <dbReference type="EMBL" id="PIR86998.1"/>
    </source>
</evidence>
<organism evidence="1 2">
    <name type="scientific">Candidatus Harrisonbacteria bacterium CG10_big_fil_rev_8_21_14_0_10_49_15</name>
    <dbReference type="NCBI Taxonomy" id="1974587"/>
    <lineage>
        <taxon>Bacteria</taxon>
        <taxon>Candidatus Harrisoniibacteriota</taxon>
    </lineage>
</organism>
<accession>A0A2H0UKR2</accession>